<feature type="domain" description="C2H2-type" evidence="2">
    <location>
        <begin position="417"/>
        <end position="442"/>
    </location>
</feature>
<evidence type="ECO:0000256" key="1">
    <source>
        <dbReference type="SAM" id="MobiDB-lite"/>
    </source>
</evidence>
<dbReference type="InterPro" id="IPR036236">
    <property type="entry name" value="Znf_C2H2_sf"/>
</dbReference>
<dbReference type="InterPro" id="IPR051061">
    <property type="entry name" value="Zinc_finger_trans_reg"/>
</dbReference>
<feature type="domain" description="C2H2-type" evidence="2">
    <location>
        <begin position="482"/>
        <end position="507"/>
    </location>
</feature>
<feature type="region of interest" description="Disordered" evidence="1">
    <location>
        <begin position="309"/>
        <end position="404"/>
    </location>
</feature>
<dbReference type="Proteomes" id="UP001273166">
    <property type="component" value="Unassembled WGS sequence"/>
</dbReference>
<evidence type="ECO:0000259" key="2">
    <source>
        <dbReference type="SMART" id="SM00355"/>
    </source>
</evidence>
<feature type="compositionally biased region" description="Low complexity" evidence="1">
    <location>
        <begin position="227"/>
        <end position="237"/>
    </location>
</feature>
<organism evidence="3 4">
    <name type="scientific">Chaetomium strumarium</name>
    <dbReference type="NCBI Taxonomy" id="1170767"/>
    <lineage>
        <taxon>Eukaryota</taxon>
        <taxon>Fungi</taxon>
        <taxon>Dikarya</taxon>
        <taxon>Ascomycota</taxon>
        <taxon>Pezizomycotina</taxon>
        <taxon>Sordariomycetes</taxon>
        <taxon>Sordariomycetidae</taxon>
        <taxon>Sordariales</taxon>
        <taxon>Chaetomiaceae</taxon>
        <taxon>Chaetomium</taxon>
    </lineage>
</organism>
<feature type="compositionally biased region" description="Pro residues" evidence="1">
    <location>
        <begin position="1"/>
        <end position="10"/>
    </location>
</feature>
<keyword evidence="4" id="KW-1185">Reference proteome</keyword>
<feature type="region of interest" description="Disordered" evidence="1">
    <location>
        <begin position="95"/>
        <end position="167"/>
    </location>
</feature>
<feature type="domain" description="C2H2-type" evidence="2">
    <location>
        <begin position="448"/>
        <end position="477"/>
    </location>
</feature>
<feature type="compositionally biased region" description="Basic and acidic residues" evidence="1">
    <location>
        <begin position="508"/>
        <end position="517"/>
    </location>
</feature>
<sequence length="539" mass="57546">MSATAPPHPAQVPVDDHLYDPDEVLPRNSPLLEPLRPTLQPELDPASSSSASPVSHPSSPGNKRRKNRVTKNPFCVALLIEQLDGKRREPAAYVQSALLDSDTEEDTDDPELAGEGLVSPGGDTAPTGLRGGGGEDRGRPGYTHGEASGDPKMSSDPPKEGDKGAIDLKFLAAGALAVVTDPQQAPEAGPTPPVTDNDVVGAVTQIAPAPVAIHTRRTEPSKDERSAAAAMPSPYSPHNLYSPRDTGATPLSLKMDMKSPTASIHSNGHGEGLPPIQLNSPNQETNGQTLPSIRSQLGDIDQFATNLVTGNSRRPSHHDFHGSPPAPMPRLPSLQGHLASPIPSAESYRDPLSPSKSASGPLQSPGFYYSPLNGLHRRPEFAGSAAEHPGSDPPGSSTTASRRDRLSIDGIQTVGAYVCKVPGCTAAPFQTQYLLNSHANVHSSARPHYCPVPGCPRGQGGKGFKRKNEMIRHGLVHESPGYVCPFCPEREHKYPRPDNLQRHVRVHHTDKDKDDPLLRNVLAQRPDGPNRRRRRGGPS</sequence>
<dbReference type="SUPFAM" id="SSF57667">
    <property type="entry name" value="beta-beta-alpha zinc fingers"/>
    <property type="match status" value="1"/>
</dbReference>
<dbReference type="GeneID" id="87885269"/>
<dbReference type="RefSeq" id="XP_062718009.1">
    <property type="nucleotide sequence ID" value="XM_062866440.1"/>
</dbReference>
<name>A0AAJ0GLN5_9PEZI</name>
<dbReference type="AlphaFoldDB" id="A0AAJ0GLN5"/>
<reference evidence="3" key="1">
    <citation type="journal article" date="2023" name="Mol. Phylogenet. Evol.">
        <title>Genome-scale phylogeny and comparative genomics of the fungal order Sordariales.</title>
        <authorList>
            <person name="Hensen N."/>
            <person name="Bonometti L."/>
            <person name="Westerberg I."/>
            <person name="Brannstrom I.O."/>
            <person name="Guillou S."/>
            <person name="Cros-Aarteil S."/>
            <person name="Calhoun S."/>
            <person name="Haridas S."/>
            <person name="Kuo A."/>
            <person name="Mondo S."/>
            <person name="Pangilinan J."/>
            <person name="Riley R."/>
            <person name="LaButti K."/>
            <person name="Andreopoulos B."/>
            <person name="Lipzen A."/>
            <person name="Chen C."/>
            <person name="Yan M."/>
            <person name="Daum C."/>
            <person name="Ng V."/>
            <person name="Clum A."/>
            <person name="Steindorff A."/>
            <person name="Ohm R.A."/>
            <person name="Martin F."/>
            <person name="Silar P."/>
            <person name="Natvig D.O."/>
            <person name="Lalanne C."/>
            <person name="Gautier V."/>
            <person name="Ament-Velasquez S.L."/>
            <person name="Kruys A."/>
            <person name="Hutchinson M.I."/>
            <person name="Powell A.J."/>
            <person name="Barry K."/>
            <person name="Miller A.N."/>
            <person name="Grigoriev I.V."/>
            <person name="Debuchy R."/>
            <person name="Gladieux P."/>
            <person name="Hiltunen Thoren M."/>
            <person name="Johannesson H."/>
        </authorList>
    </citation>
    <scope>NUCLEOTIDE SEQUENCE</scope>
    <source>
        <strain evidence="3">CBS 333.67</strain>
    </source>
</reference>
<dbReference type="InterPro" id="IPR013087">
    <property type="entry name" value="Znf_C2H2_type"/>
</dbReference>
<dbReference type="Gene3D" id="3.30.160.60">
    <property type="entry name" value="Classic Zinc Finger"/>
    <property type="match status" value="1"/>
</dbReference>
<feature type="region of interest" description="Disordered" evidence="1">
    <location>
        <begin position="508"/>
        <end position="539"/>
    </location>
</feature>
<reference evidence="3" key="2">
    <citation type="submission" date="2023-06" db="EMBL/GenBank/DDBJ databases">
        <authorList>
            <consortium name="Lawrence Berkeley National Laboratory"/>
            <person name="Mondo S.J."/>
            <person name="Hensen N."/>
            <person name="Bonometti L."/>
            <person name="Westerberg I."/>
            <person name="Brannstrom I.O."/>
            <person name="Guillou S."/>
            <person name="Cros-Aarteil S."/>
            <person name="Calhoun S."/>
            <person name="Haridas S."/>
            <person name="Kuo A."/>
            <person name="Pangilinan J."/>
            <person name="Riley R."/>
            <person name="Labutti K."/>
            <person name="Andreopoulos B."/>
            <person name="Lipzen A."/>
            <person name="Chen C."/>
            <person name="Yanf M."/>
            <person name="Daum C."/>
            <person name="Ng V."/>
            <person name="Clum A."/>
            <person name="Steindorff A."/>
            <person name="Ohm R."/>
            <person name="Martin F."/>
            <person name="Silar P."/>
            <person name="Natvig D."/>
            <person name="Lalanne C."/>
            <person name="Gautier V."/>
            <person name="Ament-Velasquez S.L."/>
            <person name="Kruys A."/>
            <person name="Hutchinson M.I."/>
            <person name="Powell A.J."/>
            <person name="Barry K."/>
            <person name="Miller A.N."/>
            <person name="Grigoriev I.V."/>
            <person name="Debuchy R."/>
            <person name="Gladieux P."/>
            <person name="Thoren M.H."/>
            <person name="Johannesson H."/>
        </authorList>
    </citation>
    <scope>NUCLEOTIDE SEQUENCE</scope>
    <source>
        <strain evidence="3">CBS 333.67</strain>
    </source>
</reference>
<feature type="compositionally biased region" description="Basic and acidic residues" evidence="1">
    <location>
        <begin position="157"/>
        <end position="166"/>
    </location>
</feature>
<protein>
    <recommendedName>
        <fullName evidence="2">C2H2-type domain-containing protein</fullName>
    </recommendedName>
</protein>
<feature type="compositionally biased region" description="Polar residues" evidence="1">
    <location>
        <begin position="277"/>
        <end position="291"/>
    </location>
</feature>
<comment type="caution">
    <text evidence="3">The sequence shown here is derived from an EMBL/GenBank/DDBJ whole genome shotgun (WGS) entry which is preliminary data.</text>
</comment>
<dbReference type="PANTHER" id="PTHR46179:SF19">
    <property type="entry name" value="C2H2 FINGER DOMAIN TRANSCRIPTION FACTOR (EUROFUNG)-RELATED"/>
    <property type="match status" value="1"/>
</dbReference>
<gene>
    <name evidence="3" type="ORF">B0T15DRAFT_487443</name>
</gene>
<feature type="compositionally biased region" description="Basic and acidic residues" evidence="1">
    <location>
        <begin position="216"/>
        <end position="226"/>
    </location>
</feature>
<evidence type="ECO:0000313" key="3">
    <source>
        <dbReference type="EMBL" id="KAK3302229.1"/>
    </source>
</evidence>
<dbReference type="EMBL" id="JAUDZG010000007">
    <property type="protein sequence ID" value="KAK3302229.1"/>
    <property type="molecule type" value="Genomic_DNA"/>
</dbReference>
<feature type="compositionally biased region" description="Low complexity" evidence="1">
    <location>
        <begin position="45"/>
        <end position="60"/>
    </location>
</feature>
<accession>A0AAJ0GLN5</accession>
<dbReference type="PANTHER" id="PTHR46179">
    <property type="entry name" value="ZINC FINGER PROTEIN"/>
    <property type="match status" value="1"/>
</dbReference>
<feature type="compositionally biased region" description="Acidic residues" evidence="1">
    <location>
        <begin position="101"/>
        <end position="112"/>
    </location>
</feature>
<dbReference type="SMART" id="SM00355">
    <property type="entry name" value="ZnF_C2H2"/>
    <property type="match status" value="3"/>
</dbReference>
<dbReference type="GO" id="GO:0005634">
    <property type="term" value="C:nucleus"/>
    <property type="evidence" value="ECO:0007669"/>
    <property type="project" value="TreeGrafter"/>
</dbReference>
<dbReference type="GO" id="GO:0006357">
    <property type="term" value="P:regulation of transcription by RNA polymerase II"/>
    <property type="evidence" value="ECO:0007669"/>
    <property type="project" value="TreeGrafter"/>
</dbReference>
<proteinExistence type="predicted"/>
<evidence type="ECO:0000313" key="4">
    <source>
        <dbReference type="Proteomes" id="UP001273166"/>
    </source>
</evidence>
<feature type="region of interest" description="Disordered" evidence="1">
    <location>
        <begin position="1"/>
        <end position="71"/>
    </location>
</feature>
<feature type="region of interest" description="Disordered" evidence="1">
    <location>
        <begin position="207"/>
        <end position="291"/>
    </location>
</feature>